<dbReference type="WBParaSite" id="SMUV_0000982801-mRNA-1">
    <property type="protein sequence ID" value="SMUV_0000982801-mRNA-1"/>
    <property type="gene ID" value="SMUV_0000982801"/>
</dbReference>
<reference evidence="4" key="1">
    <citation type="submission" date="2017-02" db="UniProtKB">
        <authorList>
            <consortium name="WormBaseParasite"/>
        </authorList>
    </citation>
    <scope>IDENTIFICATION</scope>
</reference>
<evidence type="ECO:0000256" key="2">
    <source>
        <dbReference type="SAM" id="Phobius"/>
    </source>
</evidence>
<accession>A0A0N5AXZ3</accession>
<feature type="transmembrane region" description="Helical" evidence="2">
    <location>
        <begin position="48"/>
        <end position="68"/>
    </location>
</feature>
<keyword evidence="2" id="KW-0812">Transmembrane</keyword>
<evidence type="ECO:0000256" key="1">
    <source>
        <dbReference type="SAM" id="MobiDB-lite"/>
    </source>
</evidence>
<evidence type="ECO:0000313" key="3">
    <source>
        <dbReference type="Proteomes" id="UP000046393"/>
    </source>
</evidence>
<sequence>MFCECCVHLHRYQVHLISYGCISFLLIASGLIFTIFSVFQKDTQIGKVWLAGPTTMVVGLVLCGKVVIDWGPAMHQRWDHQNEYEQIPGTNAATSENSNANSMIANNMASLPNTTVLENVSKCTNCNGSQDTLEHKGSSNSTYMHASSSSVSSPPVVPTLSYRVTSRYQSTELQLSMEQDFRNLAATKTPQSTLMSAENRNYLNDDDICICKHLSAMDRQIIQQQRPLTDVDDRSPTASADSSTRTAFAADTHANDVYQGETLIKIFE</sequence>
<dbReference type="AlphaFoldDB" id="A0A0N5AXZ3"/>
<proteinExistence type="predicted"/>
<feature type="region of interest" description="Disordered" evidence="1">
    <location>
        <begin position="225"/>
        <end position="246"/>
    </location>
</feature>
<feature type="compositionally biased region" description="Polar residues" evidence="1">
    <location>
        <begin position="236"/>
        <end position="246"/>
    </location>
</feature>
<keyword evidence="3" id="KW-1185">Reference proteome</keyword>
<name>A0A0N5AXZ3_9BILA</name>
<keyword evidence="2" id="KW-1133">Transmembrane helix</keyword>
<organism evidence="3 4">
    <name type="scientific">Syphacia muris</name>
    <dbReference type="NCBI Taxonomy" id="451379"/>
    <lineage>
        <taxon>Eukaryota</taxon>
        <taxon>Metazoa</taxon>
        <taxon>Ecdysozoa</taxon>
        <taxon>Nematoda</taxon>
        <taxon>Chromadorea</taxon>
        <taxon>Rhabditida</taxon>
        <taxon>Spirurina</taxon>
        <taxon>Oxyuridomorpha</taxon>
        <taxon>Oxyuroidea</taxon>
        <taxon>Oxyuridae</taxon>
        <taxon>Syphacia</taxon>
    </lineage>
</organism>
<feature type="transmembrane region" description="Helical" evidence="2">
    <location>
        <begin position="16"/>
        <end position="36"/>
    </location>
</feature>
<keyword evidence="2" id="KW-0472">Membrane</keyword>
<dbReference type="Proteomes" id="UP000046393">
    <property type="component" value="Unplaced"/>
</dbReference>
<protein>
    <submittedName>
        <fullName evidence="4">DUF4203 domain-containing protein</fullName>
    </submittedName>
</protein>
<evidence type="ECO:0000313" key="4">
    <source>
        <dbReference type="WBParaSite" id="SMUV_0000982801-mRNA-1"/>
    </source>
</evidence>
<feature type="region of interest" description="Disordered" evidence="1">
    <location>
        <begin position="132"/>
        <end position="156"/>
    </location>
</feature>